<keyword evidence="1" id="KW-0677">Repeat</keyword>
<evidence type="ECO:0000256" key="2">
    <source>
        <dbReference type="ARBA" id="ARBA00023043"/>
    </source>
</evidence>
<feature type="repeat" description="ANK" evidence="3">
    <location>
        <begin position="1226"/>
        <end position="1258"/>
    </location>
</feature>
<feature type="repeat" description="ANK" evidence="3">
    <location>
        <begin position="1805"/>
        <end position="1837"/>
    </location>
</feature>
<feature type="domain" description="GPI inositol-deacylase winged helix" evidence="4">
    <location>
        <begin position="507"/>
        <end position="580"/>
    </location>
</feature>
<feature type="domain" description="Nephrocystin 3-like N-terminal" evidence="5">
    <location>
        <begin position="307"/>
        <end position="345"/>
    </location>
</feature>
<evidence type="ECO:0000259" key="5">
    <source>
        <dbReference type="Pfam" id="PF24883"/>
    </source>
</evidence>
<dbReference type="InterPro" id="IPR036770">
    <property type="entry name" value="Ankyrin_rpt-contain_sf"/>
</dbReference>
<proteinExistence type="predicted"/>
<accession>A0A1V6RWE7</accession>
<dbReference type="PANTHER" id="PTHR24198:SF165">
    <property type="entry name" value="ANKYRIN REPEAT-CONTAINING PROTEIN-RELATED"/>
    <property type="match status" value="1"/>
</dbReference>
<dbReference type="SMART" id="SM00248">
    <property type="entry name" value="ANK"/>
    <property type="match status" value="23"/>
</dbReference>
<protein>
    <submittedName>
        <fullName evidence="6">Uncharacterized protein</fullName>
    </submittedName>
</protein>
<feature type="repeat" description="ANK" evidence="3">
    <location>
        <begin position="716"/>
        <end position="748"/>
    </location>
</feature>
<reference evidence="7" key="1">
    <citation type="journal article" date="2017" name="Nat. Microbiol.">
        <title>Global analysis of biosynthetic gene clusters reveals vast potential of secondary metabolite production in Penicillium species.</title>
        <authorList>
            <person name="Nielsen J.C."/>
            <person name="Grijseels S."/>
            <person name="Prigent S."/>
            <person name="Ji B."/>
            <person name="Dainat J."/>
            <person name="Nielsen K.F."/>
            <person name="Frisvad J.C."/>
            <person name="Workman M."/>
            <person name="Nielsen J."/>
        </authorList>
    </citation>
    <scope>NUCLEOTIDE SEQUENCE [LARGE SCALE GENOMIC DNA]</scope>
    <source>
        <strain evidence="7">IBT 29486</strain>
    </source>
</reference>
<dbReference type="Proteomes" id="UP000191518">
    <property type="component" value="Unassembled WGS sequence"/>
</dbReference>
<feature type="domain" description="Nephrocystin 3-like N-terminal" evidence="5">
    <location>
        <begin position="347"/>
        <end position="388"/>
    </location>
</feature>
<evidence type="ECO:0000313" key="6">
    <source>
        <dbReference type="EMBL" id="OQE06082.1"/>
    </source>
</evidence>
<comment type="caution">
    <text evidence="6">The sequence shown here is derived from an EMBL/GenBank/DDBJ whole genome shotgun (WGS) entry which is preliminary data.</text>
</comment>
<feature type="repeat" description="ANK" evidence="3">
    <location>
        <begin position="1493"/>
        <end position="1525"/>
    </location>
</feature>
<dbReference type="PROSITE" id="PS50088">
    <property type="entry name" value="ANK_REPEAT"/>
    <property type="match status" value="14"/>
</dbReference>
<sequence>MTTSQTSSLWALALSSLPEKDQRIFKISSNSSPDTKKTLNDILSALESQRDRCMRDKWTTISIGGKELIIRDLCAKITAYVNKFMEVVDVAVQYDPVHAALPWAGVRFLLKLTFSGFEAFGAIVEGLEKATGLIARCGILEALFIQHGKGTTEGRLALEREMVKLYSIVLGFICAAKRHHDSSRMKRTFNLTSRVSIQESVKQMEAAEKTVLALKGLVDSERVGTIQDGISMMLLTVTSTAKDVENIQARLRATLIDLERPLVRIADQVSDLHGALKESERSELLTWLSPVRAQEHYRGALTSVLSGSGKWLFEDQRFMNWRDSSSSETFWLHGIPGCGKTKLAEIPFTIVIDALDECSSQQRRVLLEALEEIRQRCRDVVKIFVSSRHEEDIAVSFKKGEILEVTCQANNEDLKQFVETEVERFVKRWSTMHDESTAVLQKLGEDIKEALMTGAQGMFLWVTLQLESISDIEHVKDIDSIRRVLTSLPPSLAKSYEAIYRRIHSMGESTRRVAIQSFQWLLCAKRKLSVSEFVAAMGMPSSQSSHISARSIRDYCCNLVVIDNEADTLRLAHLTVREFFEKLPEFSINESNATVVDRCLGLYLADERNSDLLSYATWFWPAHVEQLSGSPQRAAIKPALLEFFTKEEHFEDWLDDIDALNIEEGPSWSTSLHRKLAASFASPPSALFVISCFGLEEVLESSGLTGTMDVNQRNKHDTSALYLCARWGHIEIIRRLLDLGAAVDAPGSQYGSALQAASFAGYKEIVKILLENGASFSLTETSLAKTGEYSSPLQAALANGHDDVAKLLIDKKCKLATQKQFDDTIDAASFRGNIDIVERLLSGKAGVFTPNIRPDPLQVALASGKVRQATRLIQEYGVAGINEEKGYFGNALTAAISSRKLCLVQLVVDAGANLDARGRFGSPLRAAVISNHLNIVGYLLEKGLDPNTEDEKLGDPLQAAASVGNVDMMLLLLDHGASVNGSGGHFGNTLQAACFNGHEQAVRLLIERGAALPGEFRKGRYRDALQAAVYAGHEDIVKVLFASGVKLDSGRPTSLYLCSLRSKFRRRIALPSSRTDTGRLDILKMLGPLEVAAQKGNISLVRILLAKGAEIDARDAYYRGNEYQWGCTYTALQIAAFWGHLPVVELILGHGADINAVRKALGTPLQAALEGGHFDIAEVLLSRGAKIDRHWGMLGSCLQVYSKRGHLDVVQFLLDRGAKIEDSGGKNGNALQVACDAGHIDIVRFLLGKRADVKAPGKHLGNALQAASARGHIEIVKLLLHQGIGVDDAANNTETALCLAAKNGQEQMVSFLLQQGANIDGNLALVEYDTSEESEQTSEIPSIQKFVAILTSEIPCVQKIVAIPLHLAAIGGHESTVSILLKNGANAHLQDKLRNQEMDHSRTLLSACFRGHASIAKRLFQHDPWSYASHDTFTPALEASLTGNKKDISAMLVQEAIYAGFKAEHFGGAFRYACAEGYTEFLKQILQHFDLQNWPTALLIAVKRGRGTVVEVLLQNGAGVDIRDENGNLALDLAIERIKESRRPDSPSSSRNWIEVLAILLCAGAHTKDQSRKIKEVFPDIANSARVDHLRMLDHCGYNIFGNVTLYSDALIEASADGDIEKIYYMGTKHVPSSRDIKAAVLTAIKHQGTRTNRISTIEALMSLRTPLLFDENQDAEPLLLACKEKYSNIVAILLQHARHGRNVVETALEEAICRDSVSCARAILELQGWEPAERLELCSRFIPKCLPGDSKDMLTYLFDQGVSPNTRDPKTGATLLYTAATEDDNLRVKTLVAHGADVNLEGGQYGTALHGAAVAGYWFMMGLLLSSGANVNAQNRHIGTPLMAVMVQTWNGDCLRAKGNKFCSLKCHRCCARVLLDWDADVDAKGGEFGTALQAAERVGNKPGIEMLLHEECIII</sequence>
<keyword evidence="2 3" id="KW-0040">ANK repeat</keyword>
<dbReference type="Pfam" id="PF24883">
    <property type="entry name" value="NPHP3_N"/>
    <property type="match status" value="2"/>
</dbReference>
<feature type="repeat" description="ANK" evidence="3">
    <location>
        <begin position="1292"/>
        <end position="1320"/>
    </location>
</feature>
<dbReference type="EMBL" id="MDYP01000020">
    <property type="protein sequence ID" value="OQE06082.1"/>
    <property type="molecule type" value="Genomic_DNA"/>
</dbReference>
<feature type="repeat" description="ANK" evidence="3">
    <location>
        <begin position="1364"/>
        <end position="1392"/>
    </location>
</feature>
<dbReference type="InterPro" id="IPR056884">
    <property type="entry name" value="NPHP3-like_N"/>
</dbReference>
<feature type="repeat" description="ANK" evidence="3">
    <location>
        <begin position="1084"/>
        <end position="1116"/>
    </location>
</feature>
<dbReference type="Pfam" id="PF00023">
    <property type="entry name" value="Ank"/>
    <property type="match status" value="1"/>
</dbReference>
<organism evidence="6 7">
    <name type="scientific">Penicillium vulpinum</name>
    <dbReference type="NCBI Taxonomy" id="29845"/>
    <lineage>
        <taxon>Eukaryota</taxon>
        <taxon>Fungi</taxon>
        <taxon>Dikarya</taxon>
        <taxon>Ascomycota</taxon>
        <taxon>Pezizomycotina</taxon>
        <taxon>Eurotiomycetes</taxon>
        <taxon>Eurotiomycetidae</taxon>
        <taxon>Eurotiales</taxon>
        <taxon>Aspergillaceae</taxon>
        <taxon>Penicillium</taxon>
    </lineage>
</organism>
<evidence type="ECO:0000256" key="3">
    <source>
        <dbReference type="PROSITE-ProRule" id="PRU00023"/>
    </source>
</evidence>
<name>A0A1V6RWE7_9EURO</name>
<dbReference type="SUPFAM" id="SSF48403">
    <property type="entry name" value="Ankyrin repeat"/>
    <property type="match status" value="5"/>
</dbReference>
<evidence type="ECO:0000256" key="1">
    <source>
        <dbReference type="ARBA" id="ARBA00022737"/>
    </source>
</evidence>
<feature type="repeat" description="ANK" evidence="3">
    <location>
        <begin position="1127"/>
        <end position="1159"/>
    </location>
</feature>
<feature type="repeat" description="ANK" evidence="3">
    <location>
        <begin position="1259"/>
        <end position="1291"/>
    </location>
</feature>
<dbReference type="PROSITE" id="PS50297">
    <property type="entry name" value="ANK_REP_REGION"/>
    <property type="match status" value="11"/>
</dbReference>
<evidence type="ECO:0000313" key="7">
    <source>
        <dbReference type="Proteomes" id="UP000191518"/>
    </source>
</evidence>
<feature type="repeat" description="ANK" evidence="3">
    <location>
        <begin position="919"/>
        <end position="951"/>
    </location>
</feature>
<gene>
    <name evidence="6" type="ORF">PENVUL_c020G06499</name>
</gene>
<dbReference type="Pfam" id="PF22939">
    <property type="entry name" value="WHD_GPIID"/>
    <property type="match status" value="1"/>
</dbReference>
<feature type="repeat" description="ANK" evidence="3">
    <location>
        <begin position="952"/>
        <end position="984"/>
    </location>
</feature>
<dbReference type="PANTHER" id="PTHR24198">
    <property type="entry name" value="ANKYRIN REPEAT AND PROTEIN KINASE DOMAIN-CONTAINING PROTEIN"/>
    <property type="match status" value="1"/>
</dbReference>
<feature type="repeat" description="ANK" evidence="3">
    <location>
        <begin position="749"/>
        <end position="781"/>
    </location>
</feature>
<dbReference type="Gene3D" id="1.25.40.20">
    <property type="entry name" value="Ankyrin repeat-containing domain"/>
    <property type="match status" value="4"/>
</dbReference>
<feature type="repeat" description="ANK" evidence="3">
    <location>
        <begin position="1163"/>
        <end position="1188"/>
    </location>
</feature>
<dbReference type="InterPro" id="IPR054471">
    <property type="entry name" value="GPIID_WHD"/>
</dbReference>
<evidence type="ECO:0000259" key="4">
    <source>
        <dbReference type="Pfam" id="PF22939"/>
    </source>
</evidence>
<dbReference type="InterPro" id="IPR002110">
    <property type="entry name" value="Ankyrin_rpt"/>
</dbReference>
<dbReference type="STRING" id="29845.A0A1V6RWE7"/>
<keyword evidence="7" id="KW-1185">Reference proteome</keyword>
<feature type="repeat" description="ANK" evidence="3">
    <location>
        <begin position="1772"/>
        <end position="1804"/>
    </location>
</feature>
<dbReference type="Pfam" id="PF12796">
    <property type="entry name" value="Ank_2"/>
    <property type="match status" value="7"/>
</dbReference>